<name>A0ACA9MEV4_9GLOM</name>
<reference evidence="1" key="1">
    <citation type="submission" date="2021-06" db="EMBL/GenBank/DDBJ databases">
        <authorList>
            <person name="Kallberg Y."/>
            <person name="Tangrot J."/>
            <person name="Rosling A."/>
        </authorList>
    </citation>
    <scope>NUCLEOTIDE SEQUENCE</scope>
    <source>
        <strain evidence="1">28 12/20/2015</strain>
    </source>
</reference>
<evidence type="ECO:0000313" key="1">
    <source>
        <dbReference type="EMBL" id="CAG8587932.1"/>
    </source>
</evidence>
<evidence type="ECO:0000313" key="2">
    <source>
        <dbReference type="Proteomes" id="UP000789366"/>
    </source>
</evidence>
<protein>
    <submittedName>
        <fullName evidence="1">754_t:CDS:1</fullName>
    </submittedName>
</protein>
<sequence length="204" mass="23810">MHHKKKYNKEIAIEGSNTVLGLEEHLDKIVADLIGVELEIIKIARQWCAVIERTAITDEFDEARRSQVFESICYLRRVAYIEIIKEPHGKTRAEVNFFPNSINTKDLAKTWCLPFMKDYLVRVTIGKCNLDELKAHNTHNKNLFNLPENTNEQQQKKCYTKEKEEKTENSETNIGKKRKTSYNTKSDDDEVLNSKNSAKEYQQK</sequence>
<organism evidence="1 2">
    <name type="scientific">Cetraspora pellucida</name>
    <dbReference type="NCBI Taxonomy" id="1433469"/>
    <lineage>
        <taxon>Eukaryota</taxon>
        <taxon>Fungi</taxon>
        <taxon>Fungi incertae sedis</taxon>
        <taxon>Mucoromycota</taxon>
        <taxon>Glomeromycotina</taxon>
        <taxon>Glomeromycetes</taxon>
        <taxon>Diversisporales</taxon>
        <taxon>Gigasporaceae</taxon>
        <taxon>Cetraspora</taxon>
    </lineage>
</organism>
<accession>A0ACA9MEV4</accession>
<feature type="non-terminal residue" evidence="1">
    <location>
        <position position="204"/>
    </location>
</feature>
<dbReference type="EMBL" id="CAJVPW010007971">
    <property type="protein sequence ID" value="CAG8587932.1"/>
    <property type="molecule type" value="Genomic_DNA"/>
</dbReference>
<proteinExistence type="predicted"/>
<gene>
    <name evidence="1" type="ORF">SPELUC_LOCUS6633</name>
</gene>
<keyword evidence="2" id="KW-1185">Reference proteome</keyword>
<comment type="caution">
    <text evidence="1">The sequence shown here is derived from an EMBL/GenBank/DDBJ whole genome shotgun (WGS) entry which is preliminary data.</text>
</comment>
<dbReference type="Proteomes" id="UP000789366">
    <property type="component" value="Unassembled WGS sequence"/>
</dbReference>